<dbReference type="EMBL" id="KN818363">
    <property type="protein sequence ID" value="KIL57634.1"/>
    <property type="molecule type" value="Genomic_DNA"/>
</dbReference>
<evidence type="ECO:0000313" key="2">
    <source>
        <dbReference type="Proteomes" id="UP000054549"/>
    </source>
</evidence>
<dbReference type="InterPro" id="IPR036397">
    <property type="entry name" value="RNaseH_sf"/>
</dbReference>
<dbReference type="HOGENOM" id="CLU_001650_6_4_1"/>
<dbReference type="OrthoDB" id="3344688at2759"/>
<dbReference type="GO" id="GO:0003676">
    <property type="term" value="F:nucleic acid binding"/>
    <property type="evidence" value="ECO:0007669"/>
    <property type="project" value="InterPro"/>
</dbReference>
<name>A0A0C2SUB1_AMAMK</name>
<reference evidence="1 2" key="1">
    <citation type="submission" date="2014-04" db="EMBL/GenBank/DDBJ databases">
        <title>Evolutionary Origins and Diversification of the Mycorrhizal Mutualists.</title>
        <authorList>
            <consortium name="DOE Joint Genome Institute"/>
            <consortium name="Mycorrhizal Genomics Consortium"/>
            <person name="Kohler A."/>
            <person name="Kuo A."/>
            <person name="Nagy L.G."/>
            <person name="Floudas D."/>
            <person name="Copeland A."/>
            <person name="Barry K.W."/>
            <person name="Cichocki N."/>
            <person name="Veneault-Fourrey C."/>
            <person name="LaButti K."/>
            <person name="Lindquist E.A."/>
            <person name="Lipzen A."/>
            <person name="Lundell T."/>
            <person name="Morin E."/>
            <person name="Murat C."/>
            <person name="Riley R."/>
            <person name="Ohm R."/>
            <person name="Sun H."/>
            <person name="Tunlid A."/>
            <person name="Henrissat B."/>
            <person name="Grigoriev I.V."/>
            <person name="Hibbett D.S."/>
            <person name="Martin F."/>
        </authorList>
    </citation>
    <scope>NUCLEOTIDE SEQUENCE [LARGE SCALE GENOMIC DNA]</scope>
    <source>
        <strain evidence="1 2">Koide BX008</strain>
    </source>
</reference>
<evidence type="ECO:0000313" key="1">
    <source>
        <dbReference type="EMBL" id="KIL57634.1"/>
    </source>
</evidence>
<dbReference type="CDD" id="cd09272">
    <property type="entry name" value="RNase_HI_RT_Ty1"/>
    <property type="match status" value="1"/>
</dbReference>
<sequence>MSQKSKNLFFSQFRGQVRLSGYTAILSGATISWSSKKQSTVSLSSTEAEYIAAARGAQEATWIQTFLSEIGLPLKKPITLYVDNQSAIKLVQNPVAHDRTKHIDAKYHFIRDAQDKGLIKVEYCPTNSQVADVLTKPLPREKHQRFSESMGLTSA</sequence>
<dbReference type="Gene3D" id="3.30.420.10">
    <property type="entry name" value="Ribonuclease H-like superfamily/Ribonuclease H"/>
    <property type="match status" value="1"/>
</dbReference>
<dbReference type="Proteomes" id="UP000054549">
    <property type="component" value="Unassembled WGS sequence"/>
</dbReference>
<dbReference type="STRING" id="946122.A0A0C2SUB1"/>
<dbReference type="PANTHER" id="PTHR11439">
    <property type="entry name" value="GAG-POL-RELATED RETROTRANSPOSON"/>
    <property type="match status" value="1"/>
</dbReference>
<gene>
    <name evidence="1" type="ORF">M378DRAFT_16141</name>
</gene>
<protein>
    <submittedName>
        <fullName evidence="1">Uncharacterized protein</fullName>
    </submittedName>
</protein>
<dbReference type="AlphaFoldDB" id="A0A0C2SUB1"/>
<keyword evidence="2" id="KW-1185">Reference proteome</keyword>
<dbReference type="PANTHER" id="PTHR11439:SF463">
    <property type="entry name" value="REVERSE TRANSCRIPTASE TY1_COPIA-TYPE DOMAIN-CONTAINING PROTEIN"/>
    <property type="match status" value="1"/>
</dbReference>
<accession>A0A0C2SUB1</accession>
<organism evidence="1 2">
    <name type="scientific">Amanita muscaria (strain Koide BX008)</name>
    <dbReference type="NCBI Taxonomy" id="946122"/>
    <lineage>
        <taxon>Eukaryota</taxon>
        <taxon>Fungi</taxon>
        <taxon>Dikarya</taxon>
        <taxon>Basidiomycota</taxon>
        <taxon>Agaricomycotina</taxon>
        <taxon>Agaricomycetes</taxon>
        <taxon>Agaricomycetidae</taxon>
        <taxon>Agaricales</taxon>
        <taxon>Pluteineae</taxon>
        <taxon>Amanitaceae</taxon>
        <taxon>Amanita</taxon>
    </lineage>
</organism>
<dbReference type="InParanoid" id="A0A0C2SUB1"/>
<proteinExistence type="predicted"/>